<dbReference type="EMBL" id="KN831768">
    <property type="protein sequence ID" value="KIM49810.1"/>
    <property type="molecule type" value="Genomic_DNA"/>
</dbReference>
<feature type="transmembrane region" description="Helical" evidence="1">
    <location>
        <begin position="204"/>
        <end position="224"/>
    </location>
</feature>
<dbReference type="InterPro" id="IPR045339">
    <property type="entry name" value="DUF6534"/>
</dbReference>
<dbReference type="PANTHER" id="PTHR40465:SF1">
    <property type="entry name" value="DUF6534 DOMAIN-CONTAINING PROTEIN"/>
    <property type="match status" value="1"/>
</dbReference>
<feature type="domain" description="DUF6534" evidence="2">
    <location>
        <begin position="209"/>
        <end position="295"/>
    </location>
</feature>
<sequence>MDPNAPPFLEPQEINEVSGPQFLSGLLNSGLLGVLSVQVYLYYLAFGNDRASLKCLVYGIYILEIAQSVLVIESGFRTFVVGFGDVEGFNRVRTLWLSVPTMTAIGEFSRRANPDSNVHRGTFFVQGYYAHRISILGQSKKVAGTIIALSFIQLGGGIPVGVHSQQKKYLQTTDMLALQAVSLGVRTTPLQICSRISVNTTSQLWLIGSVLCDIIIAVCMIYYLSRCDTTVKQTKMVLKKVIRLTIETGSLTAVIGIMCFVLSSIPAIPYYYQFPMGIIGKVYANSMLVLINSRMVLDYEDTPSTVISGVRFGTAASDDEILDESFLESNGTSWASPSVELY</sequence>
<feature type="transmembrane region" description="Helical" evidence="1">
    <location>
        <begin position="142"/>
        <end position="162"/>
    </location>
</feature>
<organism evidence="3 4">
    <name type="scientific">Hebeloma cylindrosporum</name>
    <dbReference type="NCBI Taxonomy" id="76867"/>
    <lineage>
        <taxon>Eukaryota</taxon>
        <taxon>Fungi</taxon>
        <taxon>Dikarya</taxon>
        <taxon>Basidiomycota</taxon>
        <taxon>Agaricomycotina</taxon>
        <taxon>Agaricomycetes</taxon>
        <taxon>Agaricomycetidae</taxon>
        <taxon>Agaricales</taxon>
        <taxon>Agaricineae</taxon>
        <taxon>Hymenogastraceae</taxon>
        <taxon>Hebeloma</taxon>
    </lineage>
</organism>
<evidence type="ECO:0000256" key="1">
    <source>
        <dbReference type="SAM" id="Phobius"/>
    </source>
</evidence>
<evidence type="ECO:0000313" key="4">
    <source>
        <dbReference type="Proteomes" id="UP000053424"/>
    </source>
</evidence>
<proteinExistence type="predicted"/>
<keyword evidence="1" id="KW-1133">Transmembrane helix</keyword>
<dbReference type="OrthoDB" id="2662484at2759"/>
<dbReference type="AlphaFoldDB" id="A0A0C3CM93"/>
<feature type="transmembrane region" description="Helical" evidence="1">
    <location>
        <begin position="244"/>
        <end position="265"/>
    </location>
</feature>
<evidence type="ECO:0000259" key="2">
    <source>
        <dbReference type="Pfam" id="PF20152"/>
    </source>
</evidence>
<feature type="transmembrane region" description="Helical" evidence="1">
    <location>
        <begin position="22"/>
        <end position="44"/>
    </location>
</feature>
<evidence type="ECO:0000313" key="3">
    <source>
        <dbReference type="EMBL" id="KIM49810.1"/>
    </source>
</evidence>
<dbReference type="PANTHER" id="PTHR40465">
    <property type="entry name" value="CHROMOSOME 1, WHOLE GENOME SHOTGUN SEQUENCE"/>
    <property type="match status" value="1"/>
</dbReference>
<reference evidence="3 4" key="1">
    <citation type="submission" date="2014-04" db="EMBL/GenBank/DDBJ databases">
        <authorList>
            <consortium name="DOE Joint Genome Institute"/>
            <person name="Kuo A."/>
            <person name="Gay G."/>
            <person name="Dore J."/>
            <person name="Kohler A."/>
            <person name="Nagy L.G."/>
            <person name="Floudas D."/>
            <person name="Copeland A."/>
            <person name="Barry K.W."/>
            <person name="Cichocki N."/>
            <person name="Veneault-Fourrey C."/>
            <person name="LaButti K."/>
            <person name="Lindquist E.A."/>
            <person name="Lipzen A."/>
            <person name="Lundell T."/>
            <person name="Morin E."/>
            <person name="Murat C."/>
            <person name="Sun H."/>
            <person name="Tunlid A."/>
            <person name="Henrissat B."/>
            <person name="Grigoriev I.V."/>
            <person name="Hibbett D.S."/>
            <person name="Martin F."/>
            <person name="Nordberg H.P."/>
            <person name="Cantor M.N."/>
            <person name="Hua S.X."/>
        </authorList>
    </citation>
    <scope>NUCLEOTIDE SEQUENCE [LARGE SCALE GENOMIC DNA]</scope>
    <source>
        <strain evidence="4">h7</strain>
    </source>
</reference>
<dbReference type="HOGENOM" id="CLU_046025_2_1_1"/>
<gene>
    <name evidence="3" type="ORF">M413DRAFT_21947</name>
</gene>
<dbReference type="Pfam" id="PF20152">
    <property type="entry name" value="DUF6534"/>
    <property type="match status" value="1"/>
</dbReference>
<dbReference type="Proteomes" id="UP000053424">
    <property type="component" value="Unassembled WGS sequence"/>
</dbReference>
<keyword evidence="1" id="KW-0812">Transmembrane</keyword>
<keyword evidence="1" id="KW-0472">Membrane</keyword>
<reference evidence="4" key="2">
    <citation type="submission" date="2015-01" db="EMBL/GenBank/DDBJ databases">
        <title>Evolutionary Origins and Diversification of the Mycorrhizal Mutualists.</title>
        <authorList>
            <consortium name="DOE Joint Genome Institute"/>
            <consortium name="Mycorrhizal Genomics Consortium"/>
            <person name="Kohler A."/>
            <person name="Kuo A."/>
            <person name="Nagy L.G."/>
            <person name="Floudas D."/>
            <person name="Copeland A."/>
            <person name="Barry K.W."/>
            <person name="Cichocki N."/>
            <person name="Veneault-Fourrey C."/>
            <person name="LaButti K."/>
            <person name="Lindquist E.A."/>
            <person name="Lipzen A."/>
            <person name="Lundell T."/>
            <person name="Morin E."/>
            <person name="Murat C."/>
            <person name="Riley R."/>
            <person name="Ohm R."/>
            <person name="Sun H."/>
            <person name="Tunlid A."/>
            <person name="Henrissat B."/>
            <person name="Grigoriev I.V."/>
            <person name="Hibbett D.S."/>
            <person name="Martin F."/>
        </authorList>
    </citation>
    <scope>NUCLEOTIDE SEQUENCE [LARGE SCALE GENOMIC DNA]</scope>
    <source>
        <strain evidence="4">h7</strain>
    </source>
</reference>
<protein>
    <recommendedName>
        <fullName evidence="2">DUF6534 domain-containing protein</fullName>
    </recommendedName>
</protein>
<keyword evidence="4" id="KW-1185">Reference proteome</keyword>
<name>A0A0C3CM93_HEBCY</name>
<accession>A0A0C3CM93</accession>